<dbReference type="EMBL" id="VSFF01000008">
    <property type="protein sequence ID" value="TYC13390.1"/>
    <property type="molecule type" value="Genomic_DNA"/>
</dbReference>
<dbReference type="SMART" id="SM00345">
    <property type="entry name" value="HTH_GNTR"/>
    <property type="match status" value="1"/>
</dbReference>
<gene>
    <name evidence="5" type="ORF">FXF65_21960</name>
</gene>
<dbReference type="SUPFAM" id="SSF48008">
    <property type="entry name" value="GntR ligand-binding domain-like"/>
    <property type="match status" value="1"/>
</dbReference>
<dbReference type="Pfam" id="PF00392">
    <property type="entry name" value="GntR"/>
    <property type="match status" value="1"/>
</dbReference>
<evidence type="ECO:0000256" key="3">
    <source>
        <dbReference type="ARBA" id="ARBA00023163"/>
    </source>
</evidence>
<dbReference type="GO" id="GO:0003700">
    <property type="term" value="F:DNA-binding transcription factor activity"/>
    <property type="evidence" value="ECO:0007669"/>
    <property type="project" value="InterPro"/>
</dbReference>
<dbReference type="CDD" id="cd07377">
    <property type="entry name" value="WHTH_GntR"/>
    <property type="match status" value="1"/>
</dbReference>
<evidence type="ECO:0000313" key="5">
    <source>
        <dbReference type="EMBL" id="TYC13390.1"/>
    </source>
</evidence>
<dbReference type="InterPro" id="IPR036388">
    <property type="entry name" value="WH-like_DNA-bd_sf"/>
</dbReference>
<protein>
    <submittedName>
        <fullName evidence="5">GntR family transcriptional regulator</fullName>
    </submittedName>
</protein>
<sequence length="228" mass="24910">MLARLALSSDGQAPSRGNMPEAVAGALREAILDGTLPPGTWLREAEIARELKVSRTPVRDAFRILVAEGLVNINANQGASVAPITSDDVLELYAFREALEGLAARLAARRPSRQCLEAFSKLIAEMKRVGEAGEIRELSKLNFDFHAIVRDAAGNRYLERSLTHVHNAARRFPDPTLGLPGRVEESIAEHVALADAISQGDGAKAERLAIEHMRHLSELRIRMLLQPS</sequence>
<dbReference type="PROSITE" id="PS50949">
    <property type="entry name" value="HTH_GNTR"/>
    <property type="match status" value="1"/>
</dbReference>
<dbReference type="SMART" id="SM00895">
    <property type="entry name" value="FCD"/>
    <property type="match status" value="1"/>
</dbReference>
<evidence type="ECO:0000313" key="6">
    <source>
        <dbReference type="Proteomes" id="UP000322634"/>
    </source>
</evidence>
<keyword evidence="3" id="KW-0804">Transcription</keyword>
<accession>A0A5D0U6N4</accession>
<dbReference type="InterPro" id="IPR000524">
    <property type="entry name" value="Tscrpt_reg_HTH_GntR"/>
</dbReference>
<keyword evidence="6" id="KW-1185">Reference proteome</keyword>
<feature type="domain" description="HTH gntR-type" evidence="4">
    <location>
        <begin position="17"/>
        <end position="84"/>
    </location>
</feature>
<dbReference type="Proteomes" id="UP000322634">
    <property type="component" value="Unassembled WGS sequence"/>
</dbReference>
<dbReference type="OrthoDB" id="5182935at2"/>
<evidence type="ECO:0000256" key="2">
    <source>
        <dbReference type="ARBA" id="ARBA00023125"/>
    </source>
</evidence>
<dbReference type="Gene3D" id="1.10.10.10">
    <property type="entry name" value="Winged helix-like DNA-binding domain superfamily/Winged helix DNA-binding domain"/>
    <property type="match status" value="1"/>
</dbReference>
<dbReference type="Gene3D" id="1.20.120.530">
    <property type="entry name" value="GntR ligand-binding domain-like"/>
    <property type="match status" value="1"/>
</dbReference>
<dbReference type="InterPro" id="IPR011711">
    <property type="entry name" value="GntR_C"/>
</dbReference>
<evidence type="ECO:0000259" key="4">
    <source>
        <dbReference type="PROSITE" id="PS50949"/>
    </source>
</evidence>
<organism evidence="5 6">
    <name type="scientific">Actinomadura syzygii</name>
    <dbReference type="NCBI Taxonomy" id="1427538"/>
    <lineage>
        <taxon>Bacteria</taxon>
        <taxon>Bacillati</taxon>
        <taxon>Actinomycetota</taxon>
        <taxon>Actinomycetes</taxon>
        <taxon>Streptosporangiales</taxon>
        <taxon>Thermomonosporaceae</taxon>
        <taxon>Actinomadura</taxon>
    </lineage>
</organism>
<dbReference type="PANTHER" id="PTHR43537">
    <property type="entry name" value="TRANSCRIPTIONAL REGULATOR, GNTR FAMILY"/>
    <property type="match status" value="1"/>
</dbReference>
<dbReference type="PANTHER" id="PTHR43537:SF5">
    <property type="entry name" value="UXU OPERON TRANSCRIPTIONAL REGULATOR"/>
    <property type="match status" value="1"/>
</dbReference>
<dbReference type="AlphaFoldDB" id="A0A5D0U6N4"/>
<keyword evidence="2" id="KW-0238">DNA-binding</keyword>
<dbReference type="InterPro" id="IPR008920">
    <property type="entry name" value="TF_FadR/GntR_C"/>
</dbReference>
<dbReference type="GO" id="GO:0003677">
    <property type="term" value="F:DNA binding"/>
    <property type="evidence" value="ECO:0007669"/>
    <property type="project" value="UniProtKB-KW"/>
</dbReference>
<proteinExistence type="predicted"/>
<name>A0A5D0U6N4_9ACTN</name>
<dbReference type="Pfam" id="PF07729">
    <property type="entry name" value="FCD"/>
    <property type="match status" value="1"/>
</dbReference>
<dbReference type="SUPFAM" id="SSF46785">
    <property type="entry name" value="Winged helix' DNA-binding domain"/>
    <property type="match status" value="1"/>
</dbReference>
<keyword evidence="1" id="KW-0805">Transcription regulation</keyword>
<comment type="caution">
    <text evidence="5">The sequence shown here is derived from an EMBL/GenBank/DDBJ whole genome shotgun (WGS) entry which is preliminary data.</text>
</comment>
<evidence type="ECO:0000256" key="1">
    <source>
        <dbReference type="ARBA" id="ARBA00023015"/>
    </source>
</evidence>
<dbReference type="InterPro" id="IPR036390">
    <property type="entry name" value="WH_DNA-bd_sf"/>
</dbReference>
<reference evidence="5 6" key="1">
    <citation type="submission" date="2019-08" db="EMBL/GenBank/DDBJ databases">
        <title>Actinomadura sp. nov. CYP1-5 isolated from mountain soil.</title>
        <authorList>
            <person name="Songsumanus A."/>
            <person name="Kuncharoen N."/>
            <person name="Kudo T."/>
            <person name="Yuki M."/>
            <person name="Igarashi Y."/>
            <person name="Tanasupawat S."/>
        </authorList>
    </citation>
    <scope>NUCLEOTIDE SEQUENCE [LARGE SCALE GENOMIC DNA]</scope>
    <source>
        <strain evidence="5 6">GKU157</strain>
    </source>
</reference>